<dbReference type="GO" id="GO:0005524">
    <property type="term" value="F:ATP binding"/>
    <property type="evidence" value="ECO:0007669"/>
    <property type="project" value="UniProtKB-UniRule"/>
</dbReference>
<evidence type="ECO:0000259" key="13">
    <source>
        <dbReference type="Pfam" id="PF02875"/>
    </source>
</evidence>
<comment type="pathway">
    <text evidence="10 11">Cell wall biogenesis; peptidoglycan biosynthesis.</text>
</comment>
<keyword evidence="6 10" id="KW-0133">Cell shape</keyword>
<feature type="binding site" evidence="10">
    <location>
        <begin position="116"/>
        <end position="122"/>
    </location>
    <ligand>
        <name>ATP</name>
        <dbReference type="ChEBI" id="CHEBI:30616"/>
    </ligand>
</feature>
<dbReference type="PANTHER" id="PTHR43024">
    <property type="entry name" value="UDP-N-ACETYLMURAMOYL-TRIPEPTIDE--D-ALANYL-D-ALANINE LIGASE"/>
    <property type="match status" value="1"/>
</dbReference>
<dbReference type="Proteomes" id="UP000299794">
    <property type="component" value="Unassembled WGS sequence"/>
</dbReference>
<dbReference type="SUPFAM" id="SSF63418">
    <property type="entry name" value="MurE/MurF N-terminal domain"/>
    <property type="match status" value="1"/>
</dbReference>
<protein>
    <recommendedName>
        <fullName evidence="10 11">UDP-N-acetylmuramoyl-tripeptide--D-alanyl-D-alanine ligase</fullName>
        <ecNumber evidence="10 11">6.3.2.10</ecNumber>
    </recommendedName>
    <alternativeName>
        <fullName evidence="10">D-alanyl-D-alanine-adding enzyme</fullName>
    </alternativeName>
</protein>
<dbReference type="GO" id="GO:0008360">
    <property type="term" value="P:regulation of cell shape"/>
    <property type="evidence" value="ECO:0007669"/>
    <property type="project" value="UniProtKB-KW"/>
</dbReference>
<organism evidence="15 16">
    <name type="scientific">Planktothrix agardhii CCAP 1459/11A</name>
    <dbReference type="NCBI Taxonomy" id="282420"/>
    <lineage>
        <taxon>Bacteria</taxon>
        <taxon>Bacillati</taxon>
        <taxon>Cyanobacteriota</taxon>
        <taxon>Cyanophyceae</taxon>
        <taxon>Oscillatoriophycideae</taxon>
        <taxon>Oscillatoriales</taxon>
        <taxon>Microcoleaceae</taxon>
        <taxon>Planktothrix</taxon>
    </lineage>
</organism>
<feature type="domain" description="Mur ligase C-terminal" evidence="13">
    <location>
        <begin position="325"/>
        <end position="444"/>
    </location>
</feature>
<keyword evidence="2 10" id="KW-0436">Ligase</keyword>
<evidence type="ECO:0000256" key="8">
    <source>
        <dbReference type="ARBA" id="ARBA00023306"/>
    </source>
</evidence>
<evidence type="ECO:0000259" key="14">
    <source>
        <dbReference type="Pfam" id="PF08245"/>
    </source>
</evidence>
<dbReference type="Gene3D" id="3.40.1390.10">
    <property type="entry name" value="MurE/MurF, N-terminal domain"/>
    <property type="match status" value="1"/>
</dbReference>
<comment type="caution">
    <text evidence="15">The sequence shown here is derived from an EMBL/GenBank/DDBJ whole genome shotgun (WGS) entry which is preliminary data.</text>
</comment>
<gene>
    <name evidence="10 15" type="primary">murF</name>
    <name evidence="15" type="ORF">PA905_38150</name>
</gene>
<dbReference type="Pfam" id="PF08245">
    <property type="entry name" value="Mur_ligase_M"/>
    <property type="match status" value="1"/>
</dbReference>
<evidence type="ECO:0000256" key="3">
    <source>
        <dbReference type="ARBA" id="ARBA00022618"/>
    </source>
</evidence>
<dbReference type="NCBIfam" id="TIGR01143">
    <property type="entry name" value="murF"/>
    <property type="match status" value="1"/>
</dbReference>
<dbReference type="InterPro" id="IPR051046">
    <property type="entry name" value="MurCDEF_CellWall_CoF430Synth"/>
</dbReference>
<dbReference type="InterPro" id="IPR035911">
    <property type="entry name" value="MurE/MurF_N"/>
</dbReference>
<dbReference type="GO" id="GO:0008766">
    <property type="term" value="F:UDP-N-acetylmuramoylalanyl-D-glutamyl-2,6-diaminopimelate-D-alanyl-D-alanine ligase activity"/>
    <property type="evidence" value="ECO:0007669"/>
    <property type="project" value="RHEA"/>
</dbReference>
<evidence type="ECO:0000256" key="1">
    <source>
        <dbReference type="ARBA" id="ARBA00022490"/>
    </source>
</evidence>
<comment type="similarity">
    <text evidence="10">Belongs to the MurCDEF family. MurF subfamily.</text>
</comment>
<keyword evidence="8 10" id="KW-0131">Cell cycle</keyword>
<dbReference type="GO" id="GO:0071555">
    <property type="term" value="P:cell wall organization"/>
    <property type="evidence" value="ECO:0007669"/>
    <property type="project" value="UniProtKB-KW"/>
</dbReference>
<keyword evidence="1 10" id="KW-0963">Cytoplasm</keyword>
<evidence type="ECO:0000256" key="11">
    <source>
        <dbReference type="RuleBase" id="RU004136"/>
    </source>
</evidence>
<dbReference type="HAMAP" id="MF_02019">
    <property type="entry name" value="MurF"/>
    <property type="match status" value="1"/>
</dbReference>
<dbReference type="GO" id="GO:0009252">
    <property type="term" value="P:peptidoglycan biosynthetic process"/>
    <property type="evidence" value="ECO:0007669"/>
    <property type="project" value="UniProtKB-UniRule"/>
</dbReference>
<dbReference type="Gene3D" id="3.90.190.20">
    <property type="entry name" value="Mur ligase, C-terminal domain"/>
    <property type="match status" value="1"/>
</dbReference>
<evidence type="ECO:0000256" key="7">
    <source>
        <dbReference type="ARBA" id="ARBA00022984"/>
    </source>
</evidence>
<dbReference type="InterPro" id="IPR000713">
    <property type="entry name" value="Mur_ligase_N"/>
</dbReference>
<evidence type="ECO:0000256" key="9">
    <source>
        <dbReference type="ARBA" id="ARBA00023316"/>
    </source>
</evidence>
<dbReference type="RefSeq" id="WP_141292941.1">
    <property type="nucleotide sequence ID" value="NZ_BJCD01000024.1"/>
</dbReference>
<dbReference type="InterPro" id="IPR005863">
    <property type="entry name" value="UDP-N-AcMur_synth"/>
</dbReference>
<keyword evidence="3 10" id="KW-0132">Cell division</keyword>
<dbReference type="AlphaFoldDB" id="A0A479ZT04"/>
<feature type="domain" description="Mur ligase N-terminal catalytic" evidence="12">
    <location>
        <begin position="32"/>
        <end position="77"/>
    </location>
</feature>
<keyword evidence="5 10" id="KW-0067">ATP-binding</keyword>
<proteinExistence type="inferred from homology"/>
<dbReference type="InterPro" id="IPR036565">
    <property type="entry name" value="Mur-like_cat_sf"/>
</dbReference>
<dbReference type="GO" id="GO:0051301">
    <property type="term" value="P:cell division"/>
    <property type="evidence" value="ECO:0007669"/>
    <property type="project" value="UniProtKB-KW"/>
</dbReference>
<evidence type="ECO:0000259" key="12">
    <source>
        <dbReference type="Pfam" id="PF01225"/>
    </source>
</evidence>
<reference evidence="16" key="1">
    <citation type="submission" date="2019-02" db="EMBL/GenBank/DDBJ databases">
        <title>Draft genome sequence of Planktothrix agardhii NIES-905.</title>
        <authorList>
            <person name="Yamaguchi H."/>
            <person name="Suzuki S."/>
            <person name="Kawachi M."/>
        </authorList>
    </citation>
    <scope>NUCLEOTIDE SEQUENCE [LARGE SCALE GENOMIC DNA]</scope>
    <source>
        <strain evidence="16">CCAP 1459/11A</strain>
    </source>
</reference>
<evidence type="ECO:0000256" key="6">
    <source>
        <dbReference type="ARBA" id="ARBA00022960"/>
    </source>
</evidence>
<dbReference type="EC" id="6.3.2.10" evidence="10 11"/>
<dbReference type="GO" id="GO:0047480">
    <property type="term" value="F:UDP-N-acetylmuramoyl-tripeptide-D-alanyl-D-alanine ligase activity"/>
    <property type="evidence" value="ECO:0007669"/>
    <property type="project" value="UniProtKB-UniRule"/>
</dbReference>
<keyword evidence="9 10" id="KW-0961">Cell wall biogenesis/degradation</keyword>
<evidence type="ECO:0000313" key="15">
    <source>
        <dbReference type="EMBL" id="GCL34766.1"/>
    </source>
</evidence>
<evidence type="ECO:0000313" key="16">
    <source>
        <dbReference type="Proteomes" id="UP000299794"/>
    </source>
</evidence>
<evidence type="ECO:0000256" key="4">
    <source>
        <dbReference type="ARBA" id="ARBA00022741"/>
    </source>
</evidence>
<evidence type="ECO:0000256" key="5">
    <source>
        <dbReference type="ARBA" id="ARBA00022840"/>
    </source>
</evidence>
<sequence length="461" mass="49879">MSNLITLGQIAQILAINSPFYRNSTDSTTVIGITTDTRSIKPGEVFLALQGEHFDGHNFVEQAINQGAIAAIVTKDFAQNHPNLPLFPVPNPLTAYQQIARWWRDQFQIPIIGVTGSVGKTTTKELIAAILGTQGKVLKTQANYNNEIGVPKTLLQLTSDHDFAVIEMAMRGVGQIAELTQIVLPTIGVITNVGTAHIGLLGSEDAIAQAKCELLAEMPKTSLAVLNQDQDRLINTAAKVWSGNTITYGLEGGDLRGELIDPQTLRVEGIDLPLPLPGEHNASNFLAALAVFRGIYGAQTSYKPFQQPIAVQLPDGRAKRYQWGEDLVILDETYNAGLESMLAALRLLAQTPGKRHIAVLGTMKELGERSLEFHEQVGRTVRELNLDGLLILAEFDAANALAKGAGGVPLVSIVDVQTSDAHAQMVQQLKALIQPGDRILFKASHSVQLNRVVELLGSDFQ</sequence>
<dbReference type="SUPFAM" id="SSF53623">
    <property type="entry name" value="MurD-like peptide ligases, catalytic domain"/>
    <property type="match status" value="1"/>
</dbReference>
<dbReference type="InterPro" id="IPR004101">
    <property type="entry name" value="Mur_ligase_C"/>
</dbReference>
<dbReference type="Pfam" id="PF01225">
    <property type="entry name" value="Mur_ligase"/>
    <property type="match status" value="1"/>
</dbReference>
<dbReference type="InterPro" id="IPR013221">
    <property type="entry name" value="Mur_ligase_cen"/>
</dbReference>
<comment type="function">
    <text evidence="10 11">Involved in cell wall formation. Catalyzes the final step in the synthesis of UDP-N-acetylmuramoyl-pentapeptide, the precursor of murein.</text>
</comment>
<comment type="catalytic activity">
    <reaction evidence="10 11">
        <text>D-alanyl-D-alanine + UDP-N-acetyl-alpha-D-muramoyl-L-alanyl-gamma-D-glutamyl-meso-2,6-diaminopimelate + ATP = UDP-N-acetyl-alpha-D-muramoyl-L-alanyl-gamma-D-glutamyl-meso-2,6-diaminopimeloyl-D-alanyl-D-alanine + ADP + phosphate + H(+)</text>
        <dbReference type="Rhea" id="RHEA:28374"/>
        <dbReference type="ChEBI" id="CHEBI:15378"/>
        <dbReference type="ChEBI" id="CHEBI:30616"/>
        <dbReference type="ChEBI" id="CHEBI:43474"/>
        <dbReference type="ChEBI" id="CHEBI:57822"/>
        <dbReference type="ChEBI" id="CHEBI:61386"/>
        <dbReference type="ChEBI" id="CHEBI:83905"/>
        <dbReference type="ChEBI" id="CHEBI:456216"/>
        <dbReference type="EC" id="6.3.2.10"/>
    </reaction>
</comment>
<keyword evidence="7 10" id="KW-0573">Peptidoglycan synthesis</keyword>
<dbReference type="InterPro" id="IPR036615">
    <property type="entry name" value="Mur_ligase_C_dom_sf"/>
</dbReference>
<feature type="domain" description="Mur ligase central" evidence="14">
    <location>
        <begin position="114"/>
        <end position="291"/>
    </location>
</feature>
<dbReference type="GO" id="GO:0005737">
    <property type="term" value="C:cytoplasm"/>
    <property type="evidence" value="ECO:0007669"/>
    <property type="project" value="UniProtKB-SubCell"/>
</dbReference>
<dbReference type="Gene3D" id="3.40.1190.10">
    <property type="entry name" value="Mur-like, catalytic domain"/>
    <property type="match status" value="1"/>
</dbReference>
<name>A0A479ZT04_PLAAG</name>
<accession>A0A479ZT04</accession>
<keyword evidence="4 10" id="KW-0547">Nucleotide-binding</keyword>
<dbReference type="UniPathway" id="UPA00219"/>
<dbReference type="EMBL" id="BJCD01000024">
    <property type="protein sequence ID" value="GCL34766.1"/>
    <property type="molecule type" value="Genomic_DNA"/>
</dbReference>
<comment type="subcellular location">
    <subcellularLocation>
        <location evidence="10 11">Cytoplasm</location>
    </subcellularLocation>
</comment>
<dbReference type="SUPFAM" id="SSF53244">
    <property type="entry name" value="MurD-like peptide ligases, peptide-binding domain"/>
    <property type="match status" value="1"/>
</dbReference>
<dbReference type="Pfam" id="PF02875">
    <property type="entry name" value="Mur_ligase_C"/>
    <property type="match status" value="1"/>
</dbReference>
<evidence type="ECO:0000256" key="10">
    <source>
        <dbReference type="HAMAP-Rule" id="MF_02019"/>
    </source>
</evidence>
<evidence type="ECO:0000256" key="2">
    <source>
        <dbReference type="ARBA" id="ARBA00022598"/>
    </source>
</evidence>
<dbReference type="PANTHER" id="PTHR43024:SF1">
    <property type="entry name" value="UDP-N-ACETYLMURAMOYL-TRIPEPTIDE--D-ALANYL-D-ALANINE LIGASE"/>
    <property type="match status" value="1"/>
</dbReference>